<comment type="subunit">
    <text evidence="2">Heterodimer of SbcC and SbcD.</text>
</comment>
<comment type="similarity">
    <text evidence="1">Belongs to the SMC family. SbcC subfamily.</text>
</comment>
<proteinExistence type="inferred from homology"/>
<dbReference type="GO" id="GO:0006302">
    <property type="term" value="P:double-strand break repair"/>
    <property type="evidence" value="ECO:0007669"/>
    <property type="project" value="InterPro"/>
</dbReference>
<protein>
    <recommendedName>
        <fullName evidence="3">Nuclease SbcCD subunit C</fullName>
    </recommendedName>
</protein>
<evidence type="ECO:0000256" key="2">
    <source>
        <dbReference type="ARBA" id="ARBA00011322"/>
    </source>
</evidence>
<reference evidence="6 7" key="1">
    <citation type="submission" date="2015-01" db="EMBL/GenBank/DDBJ databases">
        <authorList>
            <person name="Aslett A.Martin."/>
            <person name="De Silva Nishadi"/>
        </authorList>
    </citation>
    <scope>NUCLEOTIDE SEQUENCE [LARGE SCALE GENOMIC DNA]</scope>
    <source>
        <strain evidence="6 7">R28058</strain>
    </source>
</reference>
<dbReference type="InterPro" id="IPR027417">
    <property type="entry name" value="P-loop_NTPase"/>
</dbReference>
<keyword evidence="4" id="KW-0175">Coiled coil</keyword>
<dbReference type="Proteomes" id="UP000049127">
    <property type="component" value="Unassembled WGS sequence"/>
</dbReference>
<evidence type="ECO:0000256" key="4">
    <source>
        <dbReference type="SAM" id="Coils"/>
    </source>
</evidence>
<dbReference type="OrthoDB" id="9795626at2"/>
<name>A0A0C7G7V9_PARSO</name>
<feature type="coiled-coil region" evidence="4">
    <location>
        <begin position="408"/>
        <end position="483"/>
    </location>
</feature>
<evidence type="ECO:0000256" key="3">
    <source>
        <dbReference type="ARBA" id="ARBA00013368"/>
    </source>
</evidence>
<dbReference type="Gene3D" id="3.40.50.300">
    <property type="entry name" value="P-loop containing nucleotide triphosphate hydrolases"/>
    <property type="match status" value="2"/>
</dbReference>
<sequence>MRPIKLTISAFGPYAQKQVIDFEELSGRNIFVISGKTGAGKTTIFDAISYALYGEASGESRATDSLRSHFADDDVETFVELEFDLKGERYIVNRVPKQKKKKARGEGYTEKSADATLTLPDGKVITKVTNVTNKLIEILGITRDQFKQIVMLPQGEFKKLLLADSLEREGIFRKIFNTYDFEKIQVQLKEKAIELSKNRNKSKDEMQTNLKNIKGEHDIVLGEYVDFPFVIEKLKKVIEKNKSDYKTFEEEDINITNKLELKNKEKLTIENNNKLLKEKEDIIKTLEKLLSEKEVFKNKNEIIKKAKNAKEIKHIEDKLIENKAKLSQRDKDYKESLNTIENLRKSYDIAKETLKIEESKESERDKIKLDIDNLKSIEPKILEFENLKNHILNKNKKSEKVKLEIIKNKEHIEQLKKDKIENENILKEISTLETRKVEIENEILNKNKIIQEIRELFKNIVSYENSRLNHDSLSKEYESFERNYKSIKYGYEEMDGLYKKEQAGILASNLKANEPCPVCGSTNHPNPAIISSNLKVPTKEELKLAKENLEKIEKENNLKINELTRLNEEKKNYFDIVNNSLAKFTDVLNIDRIYSNNTCNNVKTKGIELKDLIDKLKIELTKVNEKLILKDSIINKNITIDSQILENEKSLNILEENERECLKELTQINTKIDEYKKEIPKEILDVRILKSLIDQKNKILKDSINRLIKLREESEITSRKLEGEISKSKEINNSIKELKDDIEKVESEFKSSMNKLGFNNLGCYEEAKLNIPSIELLEKEVDEYYLKLKLFNSKEEDIKIKTNDLEFIDLTSIYEEIKNLQSTKKEVEVKLRDIYSILENNKSVLKNVESLNVKFKSMEEEYKVVGELADLANGKKSPYISFERYILASYFEDIIEAANIRLEKMTGDRFSLIRKKSKSKGAGQKGLELEIYDNYTDSSRDVSSLSGGESFKASLSLALGLSDVVQSNAGGVSLDTMFVDEGFGTLDPQSLDNAIDSLLELQRGGRLVGIISHVEELKERIDAKLEVVSTSKGSKAEFNIL</sequence>
<feature type="coiled-coil region" evidence="4">
    <location>
        <begin position="333"/>
        <end position="360"/>
    </location>
</feature>
<evidence type="ECO:0000259" key="5">
    <source>
        <dbReference type="Pfam" id="PF13476"/>
    </source>
</evidence>
<dbReference type="GO" id="GO:0016887">
    <property type="term" value="F:ATP hydrolysis activity"/>
    <property type="evidence" value="ECO:0007669"/>
    <property type="project" value="InterPro"/>
</dbReference>
<feature type="coiled-coil region" evidence="4">
    <location>
        <begin position="231"/>
        <end position="306"/>
    </location>
</feature>
<dbReference type="SUPFAM" id="SSF52540">
    <property type="entry name" value="P-loop containing nucleoside triphosphate hydrolases"/>
    <property type="match status" value="2"/>
</dbReference>
<organism evidence="6 7">
    <name type="scientific">Paraclostridium sordellii</name>
    <name type="common">Clostridium sordellii</name>
    <dbReference type="NCBI Taxonomy" id="1505"/>
    <lineage>
        <taxon>Bacteria</taxon>
        <taxon>Bacillati</taxon>
        <taxon>Bacillota</taxon>
        <taxon>Clostridia</taxon>
        <taxon>Peptostreptococcales</taxon>
        <taxon>Peptostreptococcaceae</taxon>
        <taxon>Paraclostridium</taxon>
    </lineage>
</organism>
<dbReference type="PANTHER" id="PTHR32114:SF2">
    <property type="entry name" value="ABC TRANSPORTER ABCH.3"/>
    <property type="match status" value="1"/>
</dbReference>
<dbReference type="Pfam" id="PF13476">
    <property type="entry name" value="AAA_23"/>
    <property type="match status" value="1"/>
</dbReference>
<dbReference type="PANTHER" id="PTHR32114">
    <property type="entry name" value="ABC TRANSPORTER ABCH.3"/>
    <property type="match status" value="1"/>
</dbReference>
<dbReference type="RefSeq" id="WP_055341926.1">
    <property type="nucleotide sequence ID" value="NZ_CDNI01000003.1"/>
</dbReference>
<accession>A0A0C7G7V9</accession>
<keyword evidence="6" id="KW-0269">Exonuclease</keyword>
<feature type="coiled-coil region" evidence="4">
    <location>
        <begin position="535"/>
        <end position="569"/>
    </location>
</feature>
<feature type="domain" description="Rad50/SbcC-type AAA" evidence="5">
    <location>
        <begin position="5"/>
        <end position="214"/>
    </location>
</feature>
<dbReference type="InterPro" id="IPR038729">
    <property type="entry name" value="Rad50/SbcC_AAA"/>
</dbReference>
<keyword evidence="6" id="KW-0378">Hydrolase</keyword>
<dbReference type="Pfam" id="PF13558">
    <property type="entry name" value="SbcC_Walker_B"/>
    <property type="match status" value="1"/>
</dbReference>
<feature type="coiled-coil region" evidence="4">
    <location>
        <begin position="658"/>
        <end position="861"/>
    </location>
</feature>
<dbReference type="EMBL" id="CEKZ01000003">
    <property type="protein sequence ID" value="CEQ03670.1"/>
    <property type="molecule type" value="Genomic_DNA"/>
</dbReference>
<evidence type="ECO:0000256" key="1">
    <source>
        <dbReference type="ARBA" id="ARBA00006930"/>
    </source>
</evidence>
<evidence type="ECO:0000313" key="6">
    <source>
        <dbReference type="EMBL" id="CEQ03670.1"/>
    </source>
</evidence>
<evidence type="ECO:0000313" key="7">
    <source>
        <dbReference type="Proteomes" id="UP000049127"/>
    </source>
</evidence>
<dbReference type="GO" id="GO:0004527">
    <property type="term" value="F:exonuclease activity"/>
    <property type="evidence" value="ECO:0007669"/>
    <property type="project" value="UniProtKB-KW"/>
</dbReference>
<keyword evidence="6" id="KW-0540">Nuclease</keyword>
<gene>
    <name evidence="6" type="primary">sbcC</name>
    <name evidence="6" type="ORF">R28058_14031</name>
</gene>
<dbReference type="AlphaFoldDB" id="A0A0C7G7V9"/>